<sequence length="199" mass="22407">MLTKLEAVNAILRNLGVSSVTSIDNITSPDAQAAVDTIETKRKTVQATSWWFNTQEGVTLPLTIDNEILVAPNVMQVNTSDGGVDIIQHGTKLFNRDNNSYTFDAPLENVWLVYVHEWDELPYSVREVIQYSAMMQVQSDFEGDQEKLNQVDGQLQGAFLTMKREHVRNRKVNAFTSPRSAYLLTGPHYSNNNPYRIGG</sequence>
<dbReference type="Proteomes" id="UP000269294">
    <property type="component" value="Segment"/>
</dbReference>
<evidence type="ECO:0000313" key="2">
    <source>
        <dbReference type="Proteomes" id="UP000269294"/>
    </source>
</evidence>
<name>A0A2I7RNL5_9CAUD</name>
<keyword evidence="2" id="KW-1185">Reference proteome</keyword>
<evidence type="ECO:0000313" key="1">
    <source>
        <dbReference type="EMBL" id="AUR95234.1"/>
    </source>
</evidence>
<proteinExistence type="predicted"/>
<dbReference type="Pfam" id="PF17212">
    <property type="entry name" value="Tube"/>
    <property type="match status" value="1"/>
</dbReference>
<protein>
    <submittedName>
        <fullName evidence="1">Head completion adaptor</fullName>
    </submittedName>
</protein>
<reference evidence="1 2" key="1">
    <citation type="submission" date="2017-11" db="EMBL/GenBank/DDBJ databases">
        <title>A major lineage of nontailed dsDNA viruses as unrecognized killers of marine bacteria.</title>
        <authorList>
            <person name="Kauffman K.M."/>
            <person name="Hussain F.A."/>
            <person name="Yang J."/>
            <person name="Arevalo P."/>
            <person name="Brown J.M."/>
            <person name="Chang W.K."/>
            <person name="VanInsberghe D."/>
            <person name="Elsherbini J."/>
            <person name="Cutler M.B."/>
            <person name="Kelly L."/>
            <person name="Polz M.F."/>
        </authorList>
    </citation>
    <scope>NUCLEOTIDE SEQUENCE [LARGE SCALE GENOMIC DNA]</scope>
</reference>
<gene>
    <name evidence="1" type="ORF">NVP1204O_14</name>
</gene>
<dbReference type="InterPro" id="IPR033767">
    <property type="entry name" value="Tail_Gp11"/>
</dbReference>
<organism evidence="1 2">
    <name type="scientific">Vibrio phage 1.204.O._10N.222.46.F12</name>
    <dbReference type="NCBI Taxonomy" id="1881263"/>
    <lineage>
        <taxon>Viruses</taxon>
        <taxon>Duplodnaviria</taxon>
        <taxon>Heunggongvirae</taxon>
        <taxon>Uroviricota</taxon>
        <taxon>Caudoviricetes</taxon>
        <taxon>Autographivirales</taxon>
        <taxon>Cyclitvirus</taxon>
        <taxon>Cyclitvirus cyclit</taxon>
    </lineage>
</organism>
<dbReference type="EMBL" id="MG592574">
    <property type="protein sequence ID" value="AUR95234.1"/>
    <property type="molecule type" value="Genomic_DNA"/>
</dbReference>
<accession>A0A2I7RNL5</accession>